<gene>
    <name evidence="1" type="ORF">AARE701A_LOCUS8337</name>
</gene>
<keyword evidence="2" id="KW-1185">Reference proteome</keyword>
<dbReference type="EMBL" id="LR999453">
    <property type="protein sequence ID" value="CAE5976503.1"/>
    <property type="molecule type" value="Genomic_DNA"/>
</dbReference>
<protein>
    <submittedName>
        <fullName evidence="1">Uncharacterized protein</fullName>
    </submittedName>
</protein>
<evidence type="ECO:0000313" key="1">
    <source>
        <dbReference type="EMBL" id="CAE5976503.1"/>
    </source>
</evidence>
<proteinExistence type="predicted"/>
<accession>A0A8S1ZXX6</accession>
<evidence type="ECO:0000313" key="2">
    <source>
        <dbReference type="Proteomes" id="UP000682877"/>
    </source>
</evidence>
<dbReference type="Proteomes" id="UP000682877">
    <property type="component" value="Chromosome 3"/>
</dbReference>
<dbReference type="AlphaFoldDB" id="A0A8S1ZXX6"/>
<sequence length="196" mass="21781">MSGFAPVVSLRFFHGLSLDGSVLGKLWFYWMKIHQIWRGTGEIWDFEYMVLSLGGLKGFNLALLVLVCEAVSTGEGVLVVKPVFVRVRMREESPGYVLLFSCENLQVLGSMENAGISLSESERDDLGNFHLGLAIVLMDFGKSDLGLLVFGGHLQAFVMWVREESQIAVVIKDVIRSWFVSGLQSKRSVVSKDCSV</sequence>
<name>A0A8S1ZXX6_ARAAE</name>
<reference evidence="1" key="1">
    <citation type="submission" date="2021-01" db="EMBL/GenBank/DDBJ databases">
        <authorList>
            <person name="Bezrukov I."/>
        </authorList>
    </citation>
    <scope>NUCLEOTIDE SEQUENCE</scope>
</reference>
<organism evidence="1 2">
    <name type="scientific">Arabidopsis arenosa</name>
    <name type="common">Sand rock-cress</name>
    <name type="synonym">Cardaminopsis arenosa</name>
    <dbReference type="NCBI Taxonomy" id="38785"/>
    <lineage>
        <taxon>Eukaryota</taxon>
        <taxon>Viridiplantae</taxon>
        <taxon>Streptophyta</taxon>
        <taxon>Embryophyta</taxon>
        <taxon>Tracheophyta</taxon>
        <taxon>Spermatophyta</taxon>
        <taxon>Magnoliopsida</taxon>
        <taxon>eudicotyledons</taxon>
        <taxon>Gunneridae</taxon>
        <taxon>Pentapetalae</taxon>
        <taxon>rosids</taxon>
        <taxon>malvids</taxon>
        <taxon>Brassicales</taxon>
        <taxon>Brassicaceae</taxon>
        <taxon>Camelineae</taxon>
        <taxon>Arabidopsis</taxon>
    </lineage>
</organism>